<name>A0A5S5C1C9_9BACL</name>
<dbReference type="EMBL" id="VNHS01000007">
    <property type="protein sequence ID" value="TYP73104.1"/>
    <property type="molecule type" value="Genomic_DNA"/>
</dbReference>
<accession>A0A5S5C1C9</accession>
<organism evidence="1 2">
    <name type="scientific">Paenibacillus methanolicus</name>
    <dbReference type="NCBI Taxonomy" id="582686"/>
    <lineage>
        <taxon>Bacteria</taxon>
        <taxon>Bacillati</taxon>
        <taxon>Bacillota</taxon>
        <taxon>Bacilli</taxon>
        <taxon>Bacillales</taxon>
        <taxon>Paenibacillaceae</taxon>
        <taxon>Paenibacillus</taxon>
    </lineage>
</organism>
<keyword evidence="2" id="KW-1185">Reference proteome</keyword>
<proteinExistence type="predicted"/>
<evidence type="ECO:0000313" key="1">
    <source>
        <dbReference type="EMBL" id="TYP73104.1"/>
    </source>
</evidence>
<reference evidence="1 2" key="1">
    <citation type="submission" date="2019-07" db="EMBL/GenBank/DDBJ databases">
        <title>Genomic Encyclopedia of Type Strains, Phase III (KMG-III): the genomes of soil and plant-associated and newly described type strains.</title>
        <authorList>
            <person name="Whitman W."/>
        </authorList>
    </citation>
    <scope>NUCLEOTIDE SEQUENCE [LARGE SCALE GENOMIC DNA]</scope>
    <source>
        <strain evidence="1 2">BL24</strain>
    </source>
</reference>
<gene>
    <name evidence="1" type="ORF">BCM02_10788</name>
</gene>
<protein>
    <submittedName>
        <fullName evidence="1">Uncharacterized protein</fullName>
    </submittedName>
</protein>
<dbReference type="Proteomes" id="UP000323257">
    <property type="component" value="Unassembled WGS sequence"/>
</dbReference>
<evidence type="ECO:0000313" key="2">
    <source>
        <dbReference type="Proteomes" id="UP000323257"/>
    </source>
</evidence>
<dbReference type="RefSeq" id="WP_148930673.1">
    <property type="nucleotide sequence ID" value="NZ_VNHS01000007.1"/>
</dbReference>
<dbReference type="OrthoDB" id="153774at2"/>
<dbReference type="AlphaFoldDB" id="A0A5S5C1C9"/>
<comment type="caution">
    <text evidence="1">The sequence shown here is derived from an EMBL/GenBank/DDBJ whole genome shotgun (WGS) entry which is preliminary data.</text>
</comment>
<sequence>MGTDIHCFAEEKVYENEGVNRIGKWVSCDKWTSSWAGVVPDIDEPPIWEVLRKDMVFTDRNYELFAILANQRNSENMPYICDPRGLPEDVSPKIPPQIILIEGHSTTWFTAKELIEYNWDQVFEYEDETMDGEKIMESVNYRECGCRFLDAVNRLVGSKDPSDIRLIITFDN</sequence>